<dbReference type="InterPro" id="IPR053772">
    <property type="entry name" value="At1g61320/At1g61330-like"/>
</dbReference>
<dbReference type="Proteomes" id="UP001311915">
    <property type="component" value="Unassembled WGS sequence"/>
</dbReference>
<dbReference type="AlphaFoldDB" id="A0AAV9K4K0"/>
<feature type="domain" description="F-box/LRR-repeat protein 15/At3g58940/PEG3-like LRR" evidence="2">
    <location>
        <begin position="125"/>
        <end position="306"/>
    </location>
</feature>
<dbReference type="SUPFAM" id="SSF81383">
    <property type="entry name" value="F-box domain"/>
    <property type="match status" value="1"/>
</dbReference>
<organism evidence="3 4">
    <name type="scientific">Solanum pinnatisectum</name>
    <name type="common">tansyleaf nightshade</name>
    <dbReference type="NCBI Taxonomy" id="50273"/>
    <lineage>
        <taxon>Eukaryota</taxon>
        <taxon>Viridiplantae</taxon>
        <taxon>Streptophyta</taxon>
        <taxon>Embryophyta</taxon>
        <taxon>Tracheophyta</taxon>
        <taxon>Spermatophyta</taxon>
        <taxon>Magnoliopsida</taxon>
        <taxon>eudicotyledons</taxon>
        <taxon>Gunneridae</taxon>
        <taxon>Pentapetalae</taxon>
        <taxon>asterids</taxon>
        <taxon>lamiids</taxon>
        <taxon>Solanales</taxon>
        <taxon>Solanaceae</taxon>
        <taxon>Solanoideae</taxon>
        <taxon>Solaneae</taxon>
        <taxon>Solanum</taxon>
    </lineage>
</organism>
<dbReference type="InterPro" id="IPR053781">
    <property type="entry name" value="F-box_AtFBL13-like"/>
</dbReference>
<dbReference type="InterPro" id="IPR055411">
    <property type="entry name" value="LRR_FXL15/At3g58940/PEG3-like"/>
</dbReference>
<dbReference type="InterPro" id="IPR032675">
    <property type="entry name" value="LRR_dom_sf"/>
</dbReference>
<evidence type="ECO:0000313" key="3">
    <source>
        <dbReference type="EMBL" id="KAK4708167.1"/>
    </source>
</evidence>
<dbReference type="InterPro" id="IPR036047">
    <property type="entry name" value="F-box-like_dom_sf"/>
</dbReference>
<gene>
    <name evidence="3" type="ORF">R3W88_029092</name>
</gene>
<evidence type="ECO:0008006" key="5">
    <source>
        <dbReference type="Google" id="ProtNLM"/>
    </source>
</evidence>
<evidence type="ECO:0000259" key="1">
    <source>
        <dbReference type="Pfam" id="PF00646"/>
    </source>
</evidence>
<protein>
    <recommendedName>
        <fullName evidence="5">F-box domain-containing protein</fullName>
    </recommendedName>
</protein>
<dbReference type="Gene3D" id="1.20.1280.50">
    <property type="match status" value="1"/>
</dbReference>
<dbReference type="CDD" id="cd22160">
    <property type="entry name" value="F-box_AtFBL13-like"/>
    <property type="match status" value="1"/>
</dbReference>
<dbReference type="Pfam" id="PF24758">
    <property type="entry name" value="LRR_At5g56370"/>
    <property type="match status" value="1"/>
</dbReference>
<dbReference type="Pfam" id="PF00646">
    <property type="entry name" value="F-box"/>
    <property type="match status" value="1"/>
</dbReference>
<dbReference type="PANTHER" id="PTHR34145">
    <property type="entry name" value="OS02G0105600 PROTEIN"/>
    <property type="match status" value="1"/>
</dbReference>
<dbReference type="InterPro" id="IPR001810">
    <property type="entry name" value="F-box_dom"/>
</dbReference>
<name>A0AAV9K4K0_9SOLN</name>
<comment type="caution">
    <text evidence="3">The sequence shown here is derived from an EMBL/GenBank/DDBJ whole genome shotgun (WGS) entry which is preliminary data.</text>
</comment>
<evidence type="ECO:0000313" key="4">
    <source>
        <dbReference type="Proteomes" id="UP001311915"/>
    </source>
</evidence>
<dbReference type="SUPFAM" id="SSF52047">
    <property type="entry name" value="RNI-like"/>
    <property type="match status" value="1"/>
</dbReference>
<reference evidence="3 4" key="1">
    <citation type="submission" date="2023-10" db="EMBL/GenBank/DDBJ databases">
        <title>Genome-Wide Identification Analysis in wild type Solanum Pinnatisectum Reveals Some Genes Defensing Phytophthora Infestans.</title>
        <authorList>
            <person name="Sun C."/>
        </authorList>
    </citation>
    <scope>NUCLEOTIDE SEQUENCE [LARGE SCALE GENOMIC DNA]</scope>
    <source>
        <strain evidence="3">LQN</strain>
        <tissue evidence="3">Leaf</tissue>
    </source>
</reference>
<accession>A0AAV9K4K0</accession>
<dbReference type="Gene3D" id="3.80.10.10">
    <property type="entry name" value="Ribonuclease Inhibitor"/>
    <property type="match status" value="1"/>
</dbReference>
<evidence type="ECO:0000259" key="2">
    <source>
        <dbReference type="Pfam" id="PF24758"/>
    </source>
</evidence>
<feature type="domain" description="F-box" evidence="1">
    <location>
        <begin position="4"/>
        <end position="38"/>
    </location>
</feature>
<dbReference type="EMBL" id="JAWPEI010000012">
    <property type="protein sequence ID" value="KAK4708167.1"/>
    <property type="molecule type" value="Genomic_DNA"/>
</dbReference>
<dbReference type="PANTHER" id="PTHR34145:SF28">
    <property type="entry name" value="F-BOX DOMAIN-CONTAINING PROTEIN"/>
    <property type="match status" value="1"/>
</dbReference>
<keyword evidence="4" id="KW-1185">Reference proteome</keyword>
<proteinExistence type="predicted"/>
<sequence length="557" mass="65130">MDRISELPPEILHQILSLLPTKTAAQTSVLSKLWLKACYTNPHLNFDQFDFYTSSDESDFDTSDDESEIEVDFEPRHNDRFYKSHVEFSRIVDNILVRYRRENLPISDFNLCISFSHQTDCEGLVDKWLDIITETRASQVTLLVESKTEDYSERYTLLADSIFAMESLQRLELNHCKILKRKTLLSDDEIRCIHLKNLTLQFVTVSESTLNTLISCCSRIETISLQYCIGFNYIRVTKSLHNLLSLSILSCQIEEVHIFDAPKLLSFEYESEWEAYSPDKICLRVLNIGTCRNLRRVEFVEAGIDDTFLFELIPKLHFIMELILQFCEYLKEINISSSTLEVCSIVKCDLLVQAIFDTPKLLSLAFSKQCKLPCLSFVSASSQCRISIKYDTIMDTEQLMNLRRSLVELSDQVVDLTLPSIDKDLRLTSEIDHLPPPEVDNLSSYCPNSAYSSCFDLIFSICWPKSLVIQYCDQDFGEFLLQQLLKEKERRWRFIECTWKEYLMNAEIEYKKRTRNDWMTLDRKMLAADPRIIEEINTMCFKQTQRKEKNKYSCISR</sequence>